<dbReference type="PANTHER" id="PTHR48081">
    <property type="entry name" value="AB HYDROLASE SUPERFAMILY PROTEIN C4A8.06C"/>
    <property type="match status" value="1"/>
</dbReference>
<feature type="domain" description="BD-FAE-like" evidence="2">
    <location>
        <begin position="51"/>
        <end position="223"/>
    </location>
</feature>
<name>A0AA95I5N4_9BACL</name>
<organism evidence="3 4">
    <name type="scientific">Paenibacillus woosongensis</name>
    <dbReference type="NCBI Taxonomy" id="307580"/>
    <lineage>
        <taxon>Bacteria</taxon>
        <taxon>Bacillati</taxon>
        <taxon>Bacillota</taxon>
        <taxon>Bacilli</taxon>
        <taxon>Bacillales</taxon>
        <taxon>Paenibacillaceae</taxon>
        <taxon>Paenibacillus</taxon>
    </lineage>
</organism>
<dbReference type="InterPro" id="IPR029058">
    <property type="entry name" value="AB_hydrolase_fold"/>
</dbReference>
<gene>
    <name evidence="3" type="ORF">QNH46_06495</name>
</gene>
<proteinExistence type="predicted"/>
<dbReference type="AlphaFoldDB" id="A0AA95I5N4"/>
<evidence type="ECO:0000256" key="1">
    <source>
        <dbReference type="ARBA" id="ARBA00022801"/>
    </source>
</evidence>
<accession>A0AA95I5N4</accession>
<keyword evidence="1 3" id="KW-0378">Hydrolase</keyword>
<dbReference type="PANTHER" id="PTHR48081:SF6">
    <property type="entry name" value="PEPTIDASE S9 PROLYL OLIGOPEPTIDASE CATALYTIC DOMAIN-CONTAINING PROTEIN"/>
    <property type="match status" value="1"/>
</dbReference>
<dbReference type="EMBL" id="CP126084">
    <property type="protein sequence ID" value="WHX50310.1"/>
    <property type="molecule type" value="Genomic_DNA"/>
</dbReference>
<dbReference type="Proteomes" id="UP001177943">
    <property type="component" value="Chromosome"/>
</dbReference>
<evidence type="ECO:0000259" key="2">
    <source>
        <dbReference type="Pfam" id="PF20434"/>
    </source>
</evidence>
<sequence length="273" mass="30269">MLLVCASNEHLTKEEGKFPSETSLLFLYPVTEANKEEDTTNKEYSTADNGARARPFVLVLPGGGYEHLARHEGEPIARWLNSLGIHAGVLHYQVGNFKFADLIKDVEDALKWVREAPKNWNVIPDQVGMIGSSAGGHLASIAATTGTVKPNLLLLCYPVISLHEPYTHEGSRRKFLGASPAKELLDAWSSDQRVTADTPPTFIWMTADDSVVPVKNSLLFAGALSRHKVPFELHIFEKGRHGLGLADDHEHVRQWLPLAENWLGQHHYVKKGS</sequence>
<dbReference type="InterPro" id="IPR050300">
    <property type="entry name" value="GDXG_lipolytic_enzyme"/>
</dbReference>
<dbReference type="SUPFAM" id="SSF53474">
    <property type="entry name" value="alpha/beta-Hydrolases"/>
    <property type="match status" value="1"/>
</dbReference>
<protein>
    <submittedName>
        <fullName evidence="3">Alpha/beta hydrolase</fullName>
    </submittedName>
</protein>
<evidence type="ECO:0000313" key="3">
    <source>
        <dbReference type="EMBL" id="WHX50310.1"/>
    </source>
</evidence>
<dbReference type="Gene3D" id="3.40.50.1820">
    <property type="entry name" value="alpha/beta hydrolase"/>
    <property type="match status" value="1"/>
</dbReference>
<evidence type="ECO:0000313" key="4">
    <source>
        <dbReference type="Proteomes" id="UP001177943"/>
    </source>
</evidence>
<dbReference type="RefSeq" id="WP_283927392.1">
    <property type="nucleotide sequence ID" value="NZ_CP126084.1"/>
</dbReference>
<reference evidence="3" key="1">
    <citation type="submission" date="2023-05" db="EMBL/GenBank/DDBJ databases">
        <title>Comparative genomics of Bacillaceae isolates and their secondary metabolite potential.</title>
        <authorList>
            <person name="Song L."/>
            <person name="Nielsen L.J."/>
            <person name="Mohite O."/>
            <person name="Xu X."/>
            <person name="Weber T."/>
            <person name="Kovacs A.T."/>
        </authorList>
    </citation>
    <scope>NUCLEOTIDE SEQUENCE</scope>
    <source>
        <strain evidence="3">B2_4</strain>
    </source>
</reference>
<dbReference type="GO" id="GO:0016787">
    <property type="term" value="F:hydrolase activity"/>
    <property type="evidence" value="ECO:0007669"/>
    <property type="project" value="UniProtKB-KW"/>
</dbReference>
<dbReference type="Pfam" id="PF20434">
    <property type="entry name" value="BD-FAE"/>
    <property type="match status" value="1"/>
</dbReference>
<dbReference type="KEGG" id="pwn:QNH46_06495"/>
<dbReference type="InterPro" id="IPR049492">
    <property type="entry name" value="BD-FAE-like_dom"/>
</dbReference>